<keyword evidence="3" id="KW-1185">Reference proteome</keyword>
<dbReference type="PANTHER" id="PTHR31189">
    <property type="entry name" value="OS03G0336100 PROTEIN-RELATED"/>
    <property type="match status" value="1"/>
</dbReference>
<dbReference type="SMART" id="SM00835">
    <property type="entry name" value="Cupin_1"/>
    <property type="match status" value="2"/>
</dbReference>
<sequence>MRRRGRRGRGAVACGFRIRRRRGGGLEGPCGRVCEGFGGDECGVRRGCRDVVKQSVLTKDSYVMRNFGEPCAKVCARLRFLNEYLPEDRDPVHAWSVIFSVLIVAIAALCVNTGHDSTTPLVKRLYMHPPNATRILLPDGRHLAYQEQGIPGLKASLLEEFGIRLVTYDLPGFGESDPHPNRNLQSSALDMLQLSYAVGVTDKFWVLGYSGGSIHAWAALRYIPDRVAGAVMVAPMVNPYETKMTNKERSRIWESWTSQRKLMYVLARRFPRFLAYFYRRSFLSGKHGQIDKWLSLSLGKRDRALIEEPIFEEFWQRDVEESVRSRIVKPFVEEAVLLVSDWGFSLSDLKIQKKRQGKGIVFWLKSMYSQTEEELTGFLGPIHIWQRVLPGAMVHKLLYDGHFTYFYFCDECHKQIFTTIFGNPQGPLSAEVEDQTPIEVNSEEQEDNTLDAGDMKVVKGFGGRVGDKPIEVGFITMEPKTLFIPQYLDSDLIIFIRRGEAKVASIYKDELVEKNMKMGDIYRIGAGNAFYLVNTGEGQRLHIICSINKSYTIGWGSFQSFFIGGGTYPTSVLAGFDPETLASAFNVSKTELKDVLTRQRSGPIQSSYPVHTKNHTNQAVWTQFLQLKHHQRLHHLRRMVRLHEEAPKEEEEPKWSLRKLLISVFGKEPNLEDNKRKTPDSYNLYDRKPDFKNNYGWSMAIDESEYWPLGHSGIGIYLVNLTAGSMMAPHVNPTATEYGIVLSGSGTVQIVFPNGTLAMKAKVSEGDVFWIPRYFPFCQIASRSGPFEFFGFTTSARKNRPQFLVGAHSLLHNMLGPEFAAAFGVSEERLKRIVDAQKESTILPSPSAAPPDEWMREEVMRTEKLRGVVGDFGEVKEKDTAWFVQFCVPWCKHCKNLGSLWEDLGKAMEREDEIEIGQVDCGTSKSVCTKVDIHSYPTFKLFYNGEEVAKYQELKDGLQIHLDRSFKCGHTPRVVIGSVPLVSHSFMFHLSHVFAMPHSPSLLLGPSCTHASPSQEQGQPIHSKLVQYSWGA</sequence>
<dbReference type="InterPro" id="IPR029058">
    <property type="entry name" value="AB_hydrolase_fold"/>
</dbReference>
<dbReference type="InterPro" id="IPR014710">
    <property type="entry name" value="RmlC-like_jellyroll"/>
</dbReference>
<dbReference type="Proteomes" id="UP000585474">
    <property type="component" value="Unassembled WGS sequence"/>
</dbReference>
<dbReference type="EMBL" id="BJWL01000026">
    <property type="protein sequence ID" value="GFZ17929.1"/>
    <property type="molecule type" value="Genomic_DNA"/>
</dbReference>
<protein>
    <submittedName>
        <fullName evidence="2">RmlC-like cupins superfamily protein</fullName>
    </submittedName>
</protein>
<dbReference type="SUPFAM" id="SSF53474">
    <property type="entry name" value="alpha/beta-Hydrolases"/>
    <property type="match status" value="1"/>
</dbReference>
<evidence type="ECO:0000313" key="2">
    <source>
        <dbReference type="EMBL" id="GFZ17929.1"/>
    </source>
</evidence>
<feature type="domain" description="Cupin type-1" evidence="1">
    <location>
        <begin position="682"/>
        <end position="831"/>
    </location>
</feature>
<dbReference type="AlphaFoldDB" id="A0A7J0H4E3"/>
<dbReference type="OrthoDB" id="2019862at2759"/>
<dbReference type="InterPro" id="IPR011051">
    <property type="entry name" value="RmlC_Cupin_sf"/>
</dbReference>
<dbReference type="GO" id="GO:0016787">
    <property type="term" value="F:hydrolase activity"/>
    <property type="evidence" value="ECO:0007669"/>
    <property type="project" value="UniProtKB-ARBA"/>
</dbReference>
<dbReference type="InterPro" id="IPR050253">
    <property type="entry name" value="Seed_Storage-Functional"/>
</dbReference>
<evidence type="ECO:0000259" key="1">
    <source>
        <dbReference type="SMART" id="SM00835"/>
    </source>
</evidence>
<dbReference type="SUPFAM" id="SSF51182">
    <property type="entry name" value="RmlC-like cupins"/>
    <property type="match status" value="1"/>
</dbReference>
<dbReference type="Gene3D" id="3.40.50.1820">
    <property type="entry name" value="alpha/beta hydrolase"/>
    <property type="match status" value="1"/>
</dbReference>
<dbReference type="Pfam" id="PF00190">
    <property type="entry name" value="Cupin_1"/>
    <property type="match status" value="1"/>
</dbReference>
<comment type="caution">
    <text evidence="2">The sequence shown here is derived from an EMBL/GenBank/DDBJ whole genome shotgun (WGS) entry which is preliminary data.</text>
</comment>
<proteinExistence type="predicted"/>
<dbReference type="InterPro" id="IPR013766">
    <property type="entry name" value="Thioredoxin_domain"/>
</dbReference>
<dbReference type="PANTHER" id="PTHR31189:SF2">
    <property type="entry name" value="RMLC-LIKE CUPINS SUPERFAMILY PROTEIN"/>
    <property type="match status" value="1"/>
</dbReference>
<reference evidence="2 3" key="1">
    <citation type="submission" date="2019-07" db="EMBL/GenBank/DDBJ databases">
        <title>De Novo Assembly of kiwifruit Actinidia rufa.</title>
        <authorList>
            <person name="Sugita-Konishi S."/>
            <person name="Sato K."/>
            <person name="Mori E."/>
            <person name="Abe Y."/>
            <person name="Kisaki G."/>
            <person name="Hamano K."/>
            <person name="Suezawa K."/>
            <person name="Otani M."/>
            <person name="Fukuda T."/>
            <person name="Manabe T."/>
            <person name="Gomi K."/>
            <person name="Tabuchi M."/>
            <person name="Akimitsu K."/>
            <person name="Kataoka I."/>
        </authorList>
    </citation>
    <scope>NUCLEOTIDE SEQUENCE [LARGE SCALE GENOMIC DNA]</scope>
    <source>
        <strain evidence="3">cv. Fuchu</strain>
    </source>
</reference>
<gene>
    <name evidence="2" type="ORF">Acr_26g0011980</name>
</gene>
<name>A0A7J0H4E3_9ERIC</name>
<feature type="domain" description="Cupin type-1" evidence="1">
    <location>
        <begin position="440"/>
        <end position="593"/>
    </location>
</feature>
<dbReference type="CDD" id="cd02961">
    <property type="entry name" value="PDI_a_family"/>
    <property type="match status" value="1"/>
</dbReference>
<dbReference type="InterPro" id="IPR036249">
    <property type="entry name" value="Thioredoxin-like_sf"/>
</dbReference>
<dbReference type="InterPro" id="IPR006045">
    <property type="entry name" value="Cupin_1"/>
</dbReference>
<dbReference type="Gene3D" id="2.60.120.10">
    <property type="entry name" value="Jelly Rolls"/>
    <property type="match status" value="2"/>
</dbReference>
<evidence type="ECO:0000313" key="3">
    <source>
        <dbReference type="Proteomes" id="UP000585474"/>
    </source>
</evidence>
<dbReference type="CDD" id="cd02244">
    <property type="entry name" value="cupin_7S_vicilin-like_N"/>
    <property type="match status" value="1"/>
</dbReference>
<organism evidence="2 3">
    <name type="scientific">Actinidia rufa</name>
    <dbReference type="NCBI Taxonomy" id="165716"/>
    <lineage>
        <taxon>Eukaryota</taxon>
        <taxon>Viridiplantae</taxon>
        <taxon>Streptophyta</taxon>
        <taxon>Embryophyta</taxon>
        <taxon>Tracheophyta</taxon>
        <taxon>Spermatophyta</taxon>
        <taxon>Magnoliopsida</taxon>
        <taxon>eudicotyledons</taxon>
        <taxon>Gunneridae</taxon>
        <taxon>Pentapetalae</taxon>
        <taxon>asterids</taxon>
        <taxon>Ericales</taxon>
        <taxon>Actinidiaceae</taxon>
        <taxon>Actinidia</taxon>
    </lineage>
</organism>
<dbReference type="CDD" id="cd02245">
    <property type="entry name" value="cupin_7S_vicilin-like_C"/>
    <property type="match status" value="1"/>
</dbReference>
<dbReference type="Gene3D" id="3.40.30.10">
    <property type="entry name" value="Glutaredoxin"/>
    <property type="match status" value="1"/>
</dbReference>
<dbReference type="SUPFAM" id="SSF52833">
    <property type="entry name" value="Thioredoxin-like"/>
    <property type="match status" value="1"/>
</dbReference>
<dbReference type="Pfam" id="PF00085">
    <property type="entry name" value="Thioredoxin"/>
    <property type="match status" value="1"/>
</dbReference>
<dbReference type="Pfam" id="PF00561">
    <property type="entry name" value="Abhydrolase_1"/>
    <property type="match status" value="1"/>
</dbReference>
<accession>A0A7J0H4E3</accession>
<dbReference type="InterPro" id="IPR000073">
    <property type="entry name" value="AB_hydrolase_1"/>
</dbReference>